<feature type="compositionally biased region" description="Basic and acidic residues" evidence="1">
    <location>
        <begin position="123"/>
        <end position="133"/>
    </location>
</feature>
<reference evidence="2" key="1">
    <citation type="submission" date="2022-08" db="EMBL/GenBank/DDBJ databases">
        <title>Genome sequencing of akame (Lates japonicus).</title>
        <authorList>
            <person name="Hashiguchi Y."/>
            <person name="Takahashi H."/>
        </authorList>
    </citation>
    <scope>NUCLEOTIDE SEQUENCE</scope>
    <source>
        <strain evidence="2">Kochi</strain>
    </source>
</reference>
<keyword evidence="3" id="KW-1185">Reference proteome</keyword>
<evidence type="ECO:0000313" key="2">
    <source>
        <dbReference type="EMBL" id="GLD46401.1"/>
    </source>
</evidence>
<sequence>MPPDWTTLNVCPGLQPPPPRDSIAVYTRNGSDLIYEGYVCPNAPINLSMSELQPPPKQPRPLSYSKKYAILLEKIRAEEAEARAEAQARNISEDQRKREAVSAASSKPEQGAVKAEPSSTMQWHEDTADESKQQIKAAAALTSESDFKTDYPFPYEILDRGESFLTELTKGETEDLAYFIPWETTDDIWNCLQSQKDPSHHQFRPADMGHTHEHN</sequence>
<proteinExistence type="predicted"/>
<feature type="region of interest" description="Disordered" evidence="1">
    <location>
        <begin position="81"/>
        <end position="134"/>
    </location>
</feature>
<organism evidence="2 3">
    <name type="scientific">Lates japonicus</name>
    <name type="common">Japanese lates</name>
    <dbReference type="NCBI Taxonomy" id="270547"/>
    <lineage>
        <taxon>Eukaryota</taxon>
        <taxon>Metazoa</taxon>
        <taxon>Chordata</taxon>
        <taxon>Craniata</taxon>
        <taxon>Vertebrata</taxon>
        <taxon>Euteleostomi</taxon>
        <taxon>Actinopterygii</taxon>
        <taxon>Neopterygii</taxon>
        <taxon>Teleostei</taxon>
        <taxon>Neoteleostei</taxon>
        <taxon>Acanthomorphata</taxon>
        <taxon>Carangaria</taxon>
        <taxon>Carangaria incertae sedis</taxon>
        <taxon>Centropomidae</taxon>
        <taxon>Lates</taxon>
    </lineage>
</organism>
<name>A0AAD3M2N6_LATJO</name>
<dbReference type="Proteomes" id="UP001279410">
    <property type="component" value="Unassembled WGS sequence"/>
</dbReference>
<evidence type="ECO:0000256" key="1">
    <source>
        <dbReference type="SAM" id="MobiDB-lite"/>
    </source>
</evidence>
<accession>A0AAD3M2N6</accession>
<comment type="caution">
    <text evidence="2">The sequence shown here is derived from an EMBL/GenBank/DDBJ whole genome shotgun (WGS) entry which is preliminary data.</text>
</comment>
<dbReference type="EMBL" id="BRZM01000002">
    <property type="protein sequence ID" value="GLD46401.1"/>
    <property type="molecule type" value="Genomic_DNA"/>
</dbReference>
<evidence type="ECO:0000313" key="3">
    <source>
        <dbReference type="Proteomes" id="UP001279410"/>
    </source>
</evidence>
<dbReference type="AlphaFoldDB" id="A0AAD3M2N6"/>
<protein>
    <submittedName>
        <fullName evidence="2">Uncharacterized protein</fullName>
    </submittedName>
</protein>
<feature type="compositionally biased region" description="Basic and acidic residues" evidence="1">
    <location>
        <begin position="81"/>
        <end position="100"/>
    </location>
</feature>
<gene>
    <name evidence="2" type="ORF">AKAME5_000076200</name>
</gene>